<dbReference type="InterPro" id="IPR005828">
    <property type="entry name" value="MFS_sugar_transport-like"/>
</dbReference>
<keyword evidence="3" id="KW-0813">Transport</keyword>
<comment type="function">
    <text evidence="9">May be a proton symporter involved in the uptake of osmolytes such as proline and glycine betaine.</text>
</comment>
<evidence type="ECO:0000256" key="6">
    <source>
        <dbReference type="ARBA" id="ARBA00022847"/>
    </source>
</evidence>
<keyword evidence="8 11" id="KW-0472">Membrane</keyword>
<evidence type="ECO:0000259" key="12">
    <source>
        <dbReference type="PROSITE" id="PS50850"/>
    </source>
</evidence>
<dbReference type="PANTHER" id="PTHR43528">
    <property type="entry name" value="ALPHA-KETOGLUTARATE PERMEASE"/>
    <property type="match status" value="1"/>
</dbReference>
<feature type="transmembrane region" description="Helical" evidence="11">
    <location>
        <begin position="151"/>
        <end position="174"/>
    </location>
</feature>
<dbReference type="InterPro" id="IPR036259">
    <property type="entry name" value="MFS_trans_sf"/>
</dbReference>
<comment type="similarity">
    <text evidence="2">Belongs to the major facilitator superfamily. Metabolite:H+ Symporter (MHS) family (TC 2.A.1.6) family.</text>
</comment>
<evidence type="ECO:0000313" key="13">
    <source>
        <dbReference type="EMBL" id="MBD3689661.1"/>
    </source>
</evidence>
<keyword evidence="7 11" id="KW-1133">Transmembrane helix</keyword>
<feature type="domain" description="Major facilitator superfamily (MFS) profile" evidence="12">
    <location>
        <begin position="14"/>
        <end position="419"/>
    </location>
</feature>
<sequence length="425" mass="45864">MSATTTHRQSPFTTIAGTGVGNALEWYDWNVYATFAIYFSTQLFDKSDGASALLNTLAVFAVGFVARPFGGFVFGWLADRIGRRHSLMVAVICASVGSLLIACTPTYAQVGWVASAVLVLARLIQGLAHGGELPSAQTYLAEHAPREKRGLWASSIYVTGTLGILLGMVMGLVLETTLTEAQMTAWGWRLPFAVGAVLGLFALWMRLRMDESEIFEAAQKSDPAMRDNVFVEVARNWKVALQVIGMTCGLTVGYYVWSVTMPSLAQSSFGYSAADAFRATIIGNVVFIIMLPIWGALSDCVGRRPTMIIALLGPAILYIPLVKWIESSHSPGVLIVAIAIQLALLSGFLSHAPATYAEMFPTEQRASGFGIPYALAIALFGGTAAYIMTWMGNPLRFAIYSIVLLVISAATILTLPETKGKDLRH</sequence>
<evidence type="ECO:0000313" key="14">
    <source>
        <dbReference type="Proteomes" id="UP000627538"/>
    </source>
</evidence>
<evidence type="ECO:0000256" key="4">
    <source>
        <dbReference type="ARBA" id="ARBA00022475"/>
    </source>
</evidence>
<evidence type="ECO:0000256" key="8">
    <source>
        <dbReference type="ARBA" id="ARBA00023136"/>
    </source>
</evidence>
<accession>A0A8I0KNU6</accession>
<dbReference type="GO" id="GO:0015293">
    <property type="term" value="F:symporter activity"/>
    <property type="evidence" value="ECO:0007669"/>
    <property type="project" value="UniProtKB-KW"/>
</dbReference>
<dbReference type="FunFam" id="1.20.1250.20:FF:000001">
    <property type="entry name" value="Dicarboxylate MFS transporter"/>
    <property type="match status" value="1"/>
</dbReference>
<dbReference type="RefSeq" id="WP_191071692.1">
    <property type="nucleotide sequence ID" value="NZ_CP060506.1"/>
</dbReference>
<feature type="transmembrane region" description="Helical" evidence="11">
    <location>
        <begin position="277"/>
        <end position="295"/>
    </location>
</feature>
<dbReference type="InterPro" id="IPR051084">
    <property type="entry name" value="H+-coupled_symporters"/>
</dbReference>
<dbReference type="PROSITE" id="PS00217">
    <property type="entry name" value="SUGAR_TRANSPORT_2"/>
    <property type="match status" value="1"/>
</dbReference>
<dbReference type="PANTHER" id="PTHR43528:SF1">
    <property type="entry name" value="ALPHA-KETOGLUTARATE PERMEASE"/>
    <property type="match status" value="1"/>
</dbReference>
<dbReference type="GO" id="GO:0005886">
    <property type="term" value="C:plasma membrane"/>
    <property type="evidence" value="ECO:0007669"/>
    <property type="project" value="UniProtKB-SubCell"/>
</dbReference>
<gene>
    <name evidence="13" type="ORF">H8R10_05400</name>
</gene>
<feature type="transmembrane region" description="Helical" evidence="11">
    <location>
        <begin position="307"/>
        <end position="325"/>
    </location>
</feature>
<feature type="transmembrane region" description="Helical" evidence="11">
    <location>
        <begin position="87"/>
        <end position="107"/>
    </location>
</feature>
<feature type="transmembrane region" description="Helical" evidence="11">
    <location>
        <begin position="186"/>
        <end position="205"/>
    </location>
</feature>
<evidence type="ECO:0000256" key="11">
    <source>
        <dbReference type="SAM" id="Phobius"/>
    </source>
</evidence>
<dbReference type="AlphaFoldDB" id="A0A8I0KNU6"/>
<keyword evidence="4" id="KW-1003">Cell membrane</keyword>
<evidence type="ECO:0000256" key="2">
    <source>
        <dbReference type="ARBA" id="ARBA00008240"/>
    </source>
</evidence>
<feature type="transmembrane region" description="Helical" evidence="11">
    <location>
        <begin position="370"/>
        <end position="391"/>
    </location>
</feature>
<keyword evidence="14" id="KW-1185">Reference proteome</keyword>
<dbReference type="EMBL" id="JACRUO010000001">
    <property type="protein sequence ID" value="MBD3689661.1"/>
    <property type="molecule type" value="Genomic_DNA"/>
</dbReference>
<keyword evidence="6" id="KW-0769">Symport</keyword>
<dbReference type="Pfam" id="PF00083">
    <property type="entry name" value="Sugar_tr"/>
    <property type="match status" value="1"/>
</dbReference>
<reference evidence="13 14" key="1">
    <citation type="submission" date="2020-08" db="EMBL/GenBank/DDBJ databases">
        <title>Winkia gen. nov., sp. nov., isolated from faeces of the Anser albifrons in China.</title>
        <authorList>
            <person name="Liu Q."/>
        </authorList>
    </citation>
    <scope>NUCLEOTIDE SEQUENCE [LARGE SCALE GENOMIC DNA]</scope>
    <source>
        <strain evidence="13 14">C62</strain>
    </source>
</reference>
<dbReference type="PROSITE" id="PS50850">
    <property type="entry name" value="MFS"/>
    <property type="match status" value="1"/>
</dbReference>
<feature type="transmembrane region" description="Helical" evidence="11">
    <location>
        <begin position="113"/>
        <end position="130"/>
    </location>
</feature>
<comment type="caution">
    <text evidence="13">The sequence shown here is derived from an EMBL/GenBank/DDBJ whole genome shotgun (WGS) entry which is preliminary data.</text>
</comment>
<evidence type="ECO:0000256" key="3">
    <source>
        <dbReference type="ARBA" id="ARBA00022448"/>
    </source>
</evidence>
<dbReference type="Proteomes" id="UP000627538">
    <property type="component" value="Unassembled WGS sequence"/>
</dbReference>
<feature type="transmembrane region" description="Helical" evidence="11">
    <location>
        <begin position="331"/>
        <end position="349"/>
    </location>
</feature>
<evidence type="ECO:0000256" key="10">
    <source>
        <dbReference type="ARBA" id="ARBA00039918"/>
    </source>
</evidence>
<feature type="transmembrane region" description="Helical" evidence="11">
    <location>
        <begin position="397"/>
        <end position="415"/>
    </location>
</feature>
<dbReference type="InterPro" id="IPR005829">
    <property type="entry name" value="Sugar_transporter_CS"/>
</dbReference>
<proteinExistence type="inferred from homology"/>
<feature type="transmembrane region" description="Helical" evidence="11">
    <location>
        <begin position="239"/>
        <end position="257"/>
    </location>
</feature>
<organism evidence="13 14">
    <name type="scientific">Nanchangia anserum</name>
    <dbReference type="NCBI Taxonomy" id="2692125"/>
    <lineage>
        <taxon>Bacteria</taxon>
        <taxon>Bacillati</taxon>
        <taxon>Actinomycetota</taxon>
        <taxon>Actinomycetes</taxon>
        <taxon>Actinomycetales</taxon>
        <taxon>Actinomycetaceae</taxon>
        <taxon>Nanchangia</taxon>
    </lineage>
</organism>
<feature type="transmembrane region" description="Helical" evidence="11">
    <location>
        <begin position="52"/>
        <end position="75"/>
    </location>
</feature>
<keyword evidence="5 11" id="KW-0812">Transmembrane</keyword>
<evidence type="ECO:0000256" key="7">
    <source>
        <dbReference type="ARBA" id="ARBA00022989"/>
    </source>
</evidence>
<protein>
    <recommendedName>
        <fullName evidence="10">Putative proline/betaine transporter</fullName>
    </recommendedName>
</protein>
<evidence type="ECO:0000256" key="5">
    <source>
        <dbReference type="ARBA" id="ARBA00022692"/>
    </source>
</evidence>
<dbReference type="SUPFAM" id="SSF103473">
    <property type="entry name" value="MFS general substrate transporter"/>
    <property type="match status" value="1"/>
</dbReference>
<comment type="subcellular location">
    <subcellularLocation>
        <location evidence="1">Cell membrane</location>
        <topology evidence="1">Multi-pass membrane protein</topology>
    </subcellularLocation>
</comment>
<dbReference type="InterPro" id="IPR020846">
    <property type="entry name" value="MFS_dom"/>
</dbReference>
<evidence type="ECO:0000256" key="9">
    <source>
        <dbReference type="ARBA" id="ARBA00037295"/>
    </source>
</evidence>
<evidence type="ECO:0000256" key="1">
    <source>
        <dbReference type="ARBA" id="ARBA00004651"/>
    </source>
</evidence>
<dbReference type="Gene3D" id="1.20.1250.20">
    <property type="entry name" value="MFS general substrate transporter like domains"/>
    <property type="match status" value="2"/>
</dbReference>
<name>A0A8I0KNU6_9ACTO</name>